<accession>A0ABW6VNB7</accession>
<protein>
    <submittedName>
        <fullName evidence="3">Uncharacterized protein</fullName>
    </submittedName>
</protein>
<feature type="region of interest" description="Disordered" evidence="1">
    <location>
        <begin position="249"/>
        <end position="369"/>
    </location>
</feature>
<feature type="region of interest" description="Disordered" evidence="1">
    <location>
        <begin position="50"/>
        <end position="163"/>
    </location>
</feature>
<feature type="signal peptide" evidence="2">
    <location>
        <begin position="1"/>
        <end position="24"/>
    </location>
</feature>
<keyword evidence="4" id="KW-1185">Reference proteome</keyword>
<dbReference type="PRINTS" id="PR01217">
    <property type="entry name" value="PRICHEXTENSN"/>
</dbReference>
<feature type="compositionally biased region" description="Basic and acidic residues" evidence="1">
    <location>
        <begin position="54"/>
        <end position="74"/>
    </location>
</feature>
<dbReference type="RefSeq" id="WP_387218434.1">
    <property type="nucleotide sequence ID" value="NZ_JBIAZM010000002.1"/>
</dbReference>
<evidence type="ECO:0000313" key="3">
    <source>
        <dbReference type="EMBL" id="MFF5199133.1"/>
    </source>
</evidence>
<sequence>MVLIAVAVGAGFVVAALFQGPAAADGTHSGTGAEPQRKLGRLVEPVVRLTVAQRPDEERQRATRADERRRDRPRAPLAGLVGDVVAPREQTPTTQPRRGPDASPASVPPPRADASVPPDAAEPDTLQPAPVARAAHRAAHRAEPPRSAAGAPRPPATAVPDLPATAVPDLPTLYVPGDSPVVGLITAPLPYVVDIVHAVPIRPLVTALLHVVDAVLPPALDTVVVPAATPPTPVPPALGAGAVAVTDPAPVPTVPTPPADSPVPPAPAAAPPTPAAPAQMSVVGPAPPTASTTGHRAAPREPADAASEFSGQPVMPVDQDAAGVDDRSKPGPGLARPVDRQSHSGAAQPGDLVPLLVESRTPAAIARPG</sequence>
<name>A0ABW6VNB7_9ACTN</name>
<evidence type="ECO:0000256" key="1">
    <source>
        <dbReference type="SAM" id="MobiDB-lite"/>
    </source>
</evidence>
<proteinExistence type="predicted"/>
<comment type="caution">
    <text evidence="3">The sequence shown here is derived from an EMBL/GenBank/DDBJ whole genome shotgun (WGS) entry which is preliminary data.</text>
</comment>
<dbReference type="Proteomes" id="UP001602287">
    <property type="component" value="Unassembled WGS sequence"/>
</dbReference>
<reference evidence="3 4" key="1">
    <citation type="submission" date="2024-10" db="EMBL/GenBank/DDBJ databases">
        <title>The Natural Products Discovery Center: Release of the First 8490 Sequenced Strains for Exploring Actinobacteria Biosynthetic Diversity.</title>
        <authorList>
            <person name="Kalkreuter E."/>
            <person name="Kautsar S.A."/>
            <person name="Yang D."/>
            <person name="Bader C.D."/>
            <person name="Teijaro C.N."/>
            <person name="Fluegel L."/>
            <person name="Davis C.M."/>
            <person name="Simpson J.R."/>
            <person name="Lauterbach L."/>
            <person name="Steele A.D."/>
            <person name="Gui C."/>
            <person name="Meng S."/>
            <person name="Li G."/>
            <person name="Viehrig K."/>
            <person name="Ye F."/>
            <person name="Su P."/>
            <person name="Kiefer A.F."/>
            <person name="Nichols A."/>
            <person name="Cepeda A.J."/>
            <person name="Yan W."/>
            <person name="Fan B."/>
            <person name="Jiang Y."/>
            <person name="Adhikari A."/>
            <person name="Zheng C.-J."/>
            <person name="Schuster L."/>
            <person name="Cowan T.M."/>
            <person name="Smanski M.J."/>
            <person name="Chevrette M.G."/>
            <person name="De Carvalho L.P.S."/>
            <person name="Shen B."/>
        </authorList>
    </citation>
    <scope>NUCLEOTIDE SEQUENCE [LARGE SCALE GENOMIC DNA]</scope>
    <source>
        <strain evidence="3 4">NPDC000140</strain>
    </source>
</reference>
<dbReference type="EMBL" id="JBIAZM010000002">
    <property type="protein sequence ID" value="MFF5199133.1"/>
    <property type="molecule type" value="Genomic_DNA"/>
</dbReference>
<evidence type="ECO:0000313" key="4">
    <source>
        <dbReference type="Proteomes" id="UP001602287"/>
    </source>
</evidence>
<feature type="chain" id="PRO_5046323574" evidence="2">
    <location>
        <begin position="25"/>
        <end position="369"/>
    </location>
</feature>
<feature type="compositionally biased region" description="Pro residues" evidence="1">
    <location>
        <begin position="249"/>
        <end position="275"/>
    </location>
</feature>
<evidence type="ECO:0000256" key="2">
    <source>
        <dbReference type="SAM" id="SignalP"/>
    </source>
</evidence>
<gene>
    <name evidence="3" type="ORF">ACFY3B_05950</name>
</gene>
<keyword evidence="2" id="KW-0732">Signal</keyword>
<organism evidence="3 4">
    <name type="scientific">Micromonospora parva</name>
    <dbReference type="NCBI Taxonomy" id="1464048"/>
    <lineage>
        <taxon>Bacteria</taxon>
        <taxon>Bacillati</taxon>
        <taxon>Actinomycetota</taxon>
        <taxon>Actinomycetes</taxon>
        <taxon>Micromonosporales</taxon>
        <taxon>Micromonosporaceae</taxon>
        <taxon>Micromonospora</taxon>
    </lineage>
</organism>